<dbReference type="GO" id="GO:0017001">
    <property type="term" value="P:antibiotic catabolic process"/>
    <property type="evidence" value="ECO:0007669"/>
    <property type="project" value="UniProtKB-ARBA"/>
</dbReference>
<evidence type="ECO:0000256" key="12">
    <source>
        <dbReference type="ARBA" id="ARBA00023251"/>
    </source>
</evidence>
<dbReference type="PANTHER" id="PTHR42951">
    <property type="entry name" value="METALLO-BETA-LACTAMASE DOMAIN-CONTAINING"/>
    <property type="match status" value="1"/>
</dbReference>
<dbReference type="PANTHER" id="PTHR42951:SF4">
    <property type="entry name" value="ACYL-COENZYME A THIOESTERASE MBLAC2"/>
    <property type="match status" value="1"/>
</dbReference>
<evidence type="ECO:0000256" key="3">
    <source>
        <dbReference type="ARBA" id="ARBA00004418"/>
    </source>
</evidence>
<dbReference type="GO" id="GO:0008800">
    <property type="term" value="F:beta-lactamase activity"/>
    <property type="evidence" value="ECO:0007669"/>
    <property type="project" value="InterPro"/>
</dbReference>
<dbReference type="SMART" id="SM00849">
    <property type="entry name" value="Lactamase_B"/>
    <property type="match status" value="1"/>
</dbReference>
<keyword evidence="11" id="KW-0862">Zinc</keyword>
<dbReference type="OrthoDB" id="9769598at2"/>
<keyword evidence="16" id="KW-1185">Reference proteome</keyword>
<evidence type="ECO:0000256" key="1">
    <source>
        <dbReference type="ARBA" id="ARBA00001526"/>
    </source>
</evidence>
<evidence type="ECO:0000313" key="16">
    <source>
        <dbReference type="Proteomes" id="UP000186551"/>
    </source>
</evidence>
<dbReference type="RefSeq" id="WP_073851414.1">
    <property type="nucleotide sequence ID" value="NZ_LVWA01000004.1"/>
</dbReference>
<dbReference type="Gene3D" id="3.60.15.10">
    <property type="entry name" value="Ribonuclease Z/Hydroxyacylglutathione hydrolase-like"/>
    <property type="match status" value="1"/>
</dbReference>
<evidence type="ECO:0000256" key="5">
    <source>
        <dbReference type="ARBA" id="ARBA00011245"/>
    </source>
</evidence>
<comment type="subunit">
    <text evidence="5">Monomer.</text>
</comment>
<dbReference type="EMBL" id="LVWA01000004">
    <property type="protein sequence ID" value="OKL40794.1"/>
    <property type="molecule type" value="Genomic_DNA"/>
</dbReference>
<feature type="chain" id="PRO_5012321321" description="beta-lactamase" evidence="13">
    <location>
        <begin position="23"/>
        <end position="242"/>
    </location>
</feature>
<comment type="catalytic activity">
    <reaction evidence="1">
        <text>a beta-lactam + H2O = a substituted beta-amino acid</text>
        <dbReference type="Rhea" id="RHEA:20401"/>
        <dbReference type="ChEBI" id="CHEBI:15377"/>
        <dbReference type="ChEBI" id="CHEBI:35627"/>
        <dbReference type="ChEBI" id="CHEBI:140347"/>
        <dbReference type="EC" id="3.5.2.6"/>
    </reaction>
</comment>
<evidence type="ECO:0000259" key="14">
    <source>
        <dbReference type="SMART" id="SM00849"/>
    </source>
</evidence>
<dbReference type="STRING" id="1797110.A3841_13165"/>
<dbReference type="Pfam" id="PF00753">
    <property type="entry name" value="Lactamase_B"/>
    <property type="match status" value="1"/>
</dbReference>
<dbReference type="InterPro" id="IPR036866">
    <property type="entry name" value="RibonucZ/Hydroxyglut_hydro"/>
</dbReference>
<evidence type="ECO:0000313" key="15">
    <source>
        <dbReference type="EMBL" id="OKL40794.1"/>
    </source>
</evidence>
<dbReference type="SUPFAM" id="SSF56281">
    <property type="entry name" value="Metallo-hydrolase/oxidoreductase"/>
    <property type="match status" value="1"/>
</dbReference>
<dbReference type="Proteomes" id="UP000186551">
    <property type="component" value="Unassembled WGS sequence"/>
</dbReference>
<comment type="subcellular location">
    <subcellularLocation>
        <location evidence="3">Periplasm</location>
    </subcellularLocation>
</comment>
<dbReference type="GO" id="GO:0008270">
    <property type="term" value="F:zinc ion binding"/>
    <property type="evidence" value="ECO:0007669"/>
    <property type="project" value="InterPro"/>
</dbReference>
<protein>
    <recommendedName>
        <fullName evidence="6">beta-lactamase</fullName>
        <ecNumber evidence="6">3.5.2.6</ecNumber>
    </recommendedName>
</protein>
<keyword evidence="7" id="KW-0479">Metal-binding</keyword>
<organism evidence="15 16">
    <name type="scientific">Pontibacter flavimaris</name>
    <dbReference type="NCBI Taxonomy" id="1797110"/>
    <lineage>
        <taxon>Bacteria</taxon>
        <taxon>Pseudomonadati</taxon>
        <taxon>Bacteroidota</taxon>
        <taxon>Cytophagia</taxon>
        <taxon>Cytophagales</taxon>
        <taxon>Hymenobacteraceae</taxon>
        <taxon>Pontibacter</taxon>
    </lineage>
</organism>
<gene>
    <name evidence="15" type="ORF">A3841_13165</name>
</gene>
<evidence type="ECO:0000256" key="7">
    <source>
        <dbReference type="ARBA" id="ARBA00022723"/>
    </source>
</evidence>
<evidence type="ECO:0000256" key="8">
    <source>
        <dbReference type="ARBA" id="ARBA00022729"/>
    </source>
</evidence>
<keyword evidence="12" id="KW-0046">Antibiotic resistance</keyword>
<dbReference type="AlphaFoldDB" id="A0A1Q5PEZ3"/>
<feature type="domain" description="Metallo-beta-lactamase" evidence="14">
    <location>
        <begin position="51"/>
        <end position="221"/>
    </location>
</feature>
<comment type="similarity">
    <text evidence="4">Belongs to the metallo-beta-lactamase superfamily. Class-B beta-lactamase family.</text>
</comment>
<sequence length="242" mass="26776">MKRLPHFILCLLLLIPVYRLQAQTQEIKVTKLTPNVWVHTSYSTYQGVLVPSHGLVVSTKEGAVLLDTGWGNEPTEQLLTWVKTNLKQPVKVCVPTHWHDDKIGGMGAVQQQGIPVMTSELTAILAARHGKGTPDVTFATDTIFTVGGQRFEVYFPGGGHTADNVVVYLPQQKILFAGCFIKDARSKNLGNITDADLESWPGAIRKVQQRFPKAELVVPSHGPWGDQSLLSHTLELLQEHKK</sequence>
<evidence type="ECO:0000256" key="4">
    <source>
        <dbReference type="ARBA" id="ARBA00005250"/>
    </source>
</evidence>
<evidence type="ECO:0000256" key="9">
    <source>
        <dbReference type="ARBA" id="ARBA00022764"/>
    </source>
</evidence>
<evidence type="ECO:0000256" key="2">
    <source>
        <dbReference type="ARBA" id="ARBA00001947"/>
    </source>
</evidence>
<comment type="cofactor">
    <cofactor evidence="2">
        <name>Zn(2+)</name>
        <dbReference type="ChEBI" id="CHEBI:29105"/>
    </cofactor>
</comment>
<dbReference type="NCBIfam" id="NF033088">
    <property type="entry name" value="bla_subclass_B1"/>
    <property type="match status" value="1"/>
</dbReference>
<dbReference type="InterPro" id="IPR058199">
    <property type="entry name" value="BlaB//VIM/IMP-1"/>
</dbReference>
<reference evidence="15 16" key="1">
    <citation type="submission" date="2016-03" db="EMBL/GenBank/DDBJ databases">
        <title>Genome sequence of Pontibacter sp. nov., of the family cytophagaceae, isolated from marine sediment of the Yellow Sea, China.</title>
        <authorList>
            <person name="Zhang G."/>
            <person name="Zhang R."/>
        </authorList>
    </citation>
    <scope>NUCLEOTIDE SEQUENCE [LARGE SCALE GENOMIC DNA]</scope>
    <source>
        <strain evidence="15 16">S10-8</strain>
    </source>
</reference>
<keyword evidence="8 13" id="KW-0732">Signal</keyword>
<evidence type="ECO:0000256" key="6">
    <source>
        <dbReference type="ARBA" id="ARBA00012865"/>
    </source>
</evidence>
<dbReference type="CDD" id="cd16304">
    <property type="entry name" value="BcII-like_MBL-B1"/>
    <property type="match status" value="1"/>
</dbReference>
<accession>A0A1Q5PEZ3</accession>
<dbReference type="EC" id="3.5.2.6" evidence="6"/>
<dbReference type="InterPro" id="IPR001279">
    <property type="entry name" value="Metallo-B-lactamas"/>
</dbReference>
<name>A0A1Q5PEZ3_9BACT</name>
<dbReference type="InterPro" id="IPR050855">
    <property type="entry name" value="NDM-1-like"/>
</dbReference>
<evidence type="ECO:0000256" key="13">
    <source>
        <dbReference type="SAM" id="SignalP"/>
    </source>
</evidence>
<proteinExistence type="inferred from homology"/>
<comment type="caution">
    <text evidence="15">The sequence shown here is derived from an EMBL/GenBank/DDBJ whole genome shotgun (WGS) entry which is preliminary data.</text>
</comment>
<dbReference type="InterPro" id="IPR047917">
    <property type="entry name" value="BcII-like_MBL-B1"/>
</dbReference>
<keyword evidence="9" id="KW-0574">Periplasm</keyword>
<keyword evidence="10" id="KW-0378">Hydrolase</keyword>
<dbReference type="NCBIfam" id="NF012229">
    <property type="entry name" value="bla_class_B_core"/>
    <property type="match status" value="1"/>
</dbReference>
<evidence type="ECO:0000256" key="11">
    <source>
        <dbReference type="ARBA" id="ARBA00022833"/>
    </source>
</evidence>
<feature type="signal peptide" evidence="13">
    <location>
        <begin position="1"/>
        <end position="22"/>
    </location>
</feature>
<evidence type="ECO:0000256" key="10">
    <source>
        <dbReference type="ARBA" id="ARBA00022801"/>
    </source>
</evidence>